<evidence type="ECO:0000256" key="7">
    <source>
        <dbReference type="ARBA" id="ARBA00023136"/>
    </source>
</evidence>
<evidence type="ECO:0000256" key="3">
    <source>
        <dbReference type="ARBA" id="ARBA00022676"/>
    </source>
</evidence>
<feature type="transmembrane region" description="Helical" evidence="8">
    <location>
        <begin position="131"/>
        <end position="152"/>
    </location>
</feature>
<feature type="transmembrane region" description="Helical" evidence="8">
    <location>
        <begin position="307"/>
        <end position="328"/>
    </location>
</feature>
<reference evidence="9 10" key="1">
    <citation type="submission" date="2019-04" db="EMBL/GenBank/DDBJ databases">
        <authorList>
            <person name="Jiang L."/>
        </authorList>
    </citation>
    <scope>NUCLEOTIDE SEQUENCE [LARGE SCALE GENOMIC DNA]</scope>
    <source>
        <strain evidence="9 10">YIM 131853</strain>
    </source>
</reference>
<comment type="caution">
    <text evidence="9">The sequence shown here is derived from an EMBL/GenBank/DDBJ whole genome shotgun (WGS) entry which is preliminary data.</text>
</comment>
<feature type="transmembrane region" description="Helical" evidence="8">
    <location>
        <begin position="217"/>
        <end position="238"/>
    </location>
</feature>
<protein>
    <recommendedName>
        <fullName evidence="11">Glycosyltransferase RgtA/B/C/D-like domain-containing protein</fullName>
    </recommendedName>
</protein>
<name>A0A4S4FEE4_9MICO</name>
<dbReference type="GO" id="GO:0016763">
    <property type="term" value="F:pentosyltransferase activity"/>
    <property type="evidence" value="ECO:0007669"/>
    <property type="project" value="TreeGrafter"/>
</dbReference>
<keyword evidence="4" id="KW-0808">Transferase</keyword>
<sequence>MTGASTRTMAAVAGLVATIVSVSGSWIPSFWGDEAASIMSARRPLSTLPELLHTVDAVHGSYYVLLHFWIDLFGFSPVMARLPSSIAIGIVAAGAVVLAQQLAGRRAALFTAAVVVLLPRLTLVGTETRSFALSAALVIWASVLLVAILGSASRPSARPIRHGLLWLLYAALMTGASYLFLFAVLVLPAHAVVVALQWRRARAKSTRGTRDRWIAPLSFLAAAVGTLIALDPLIRLAIEQRNQLDYLYERDAANPYAVLVTTWFGNPVYAALAIAAMLLPLVAVLVHRAGGRPWLESARDDRGGPGIAAAVAIALTPMALLLLLNIAVPVFTHRYLVGSAPAVAVLIGATLARLRPRVAIAGVLLLTLAALPSYVQQRTPFAKVGSDWAQSAAIIHANASPGDALVFDELTPVSARPRLAQRVYPAEFTGLRNILLDVPYDENDYWWDRTYKVPTVAGRFADVDTVWAVQYRAPGSPPDQYQMAELADLGFAVEQQWDCHSSVVYKLTRQL</sequence>
<proteinExistence type="predicted"/>
<dbReference type="GO" id="GO:0010041">
    <property type="term" value="P:response to iron(III) ion"/>
    <property type="evidence" value="ECO:0007669"/>
    <property type="project" value="TreeGrafter"/>
</dbReference>
<feature type="transmembrane region" description="Helical" evidence="8">
    <location>
        <begin position="164"/>
        <end position="196"/>
    </location>
</feature>
<keyword evidence="5 8" id="KW-0812">Transmembrane</keyword>
<feature type="transmembrane region" description="Helical" evidence="8">
    <location>
        <begin position="82"/>
        <end position="101"/>
    </location>
</feature>
<evidence type="ECO:0000313" key="10">
    <source>
        <dbReference type="Proteomes" id="UP000309133"/>
    </source>
</evidence>
<keyword evidence="10" id="KW-1185">Reference proteome</keyword>
<evidence type="ECO:0000256" key="5">
    <source>
        <dbReference type="ARBA" id="ARBA00022692"/>
    </source>
</evidence>
<dbReference type="PANTHER" id="PTHR33908">
    <property type="entry name" value="MANNOSYLTRANSFERASE YKCB-RELATED"/>
    <property type="match status" value="1"/>
</dbReference>
<feature type="transmembrane region" description="Helical" evidence="8">
    <location>
        <begin position="334"/>
        <end position="351"/>
    </location>
</feature>
<evidence type="ECO:0000256" key="4">
    <source>
        <dbReference type="ARBA" id="ARBA00022679"/>
    </source>
</evidence>
<keyword evidence="6 8" id="KW-1133">Transmembrane helix</keyword>
<feature type="transmembrane region" description="Helical" evidence="8">
    <location>
        <begin position="12"/>
        <end position="31"/>
    </location>
</feature>
<dbReference type="OrthoDB" id="5318634at2"/>
<dbReference type="GO" id="GO:0009103">
    <property type="term" value="P:lipopolysaccharide biosynthetic process"/>
    <property type="evidence" value="ECO:0007669"/>
    <property type="project" value="UniProtKB-ARBA"/>
</dbReference>
<evidence type="ECO:0000256" key="6">
    <source>
        <dbReference type="ARBA" id="ARBA00022989"/>
    </source>
</evidence>
<dbReference type="RefSeq" id="WP_136428870.1">
    <property type="nucleotide sequence ID" value="NZ_SSSM01000006.1"/>
</dbReference>
<keyword evidence="2" id="KW-1003">Cell membrane</keyword>
<evidence type="ECO:0000313" key="9">
    <source>
        <dbReference type="EMBL" id="THG28510.1"/>
    </source>
</evidence>
<dbReference type="Proteomes" id="UP000309133">
    <property type="component" value="Unassembled WGS sequence"/>
</dbReference>
<dbReference type="InterPro" id="IPR050297">
    <property type="entry name" value="LipidA_mod_glycosyltrf_83"/>
</dbReference>
<evidence type="ECO:0000256" key="2">
    <source>
        <dbReference type="ARBA" id="ARBA00022475"/>
    </source>
</evidence>
<dbReference type="PANTHER" id="PTHR33908:SF3">
    <property type="entry name" value="UNDECAPRENYL PHOSPHATE-ALPHA-4-AMINO-4-DEOXY-L-ARABINOSE ARABINOSYL TRANSFERASE"/>
    <property type="match status" value="1"/>
</dbReference>
<dbReference type="EMBL" id="SSSM01000006">
    <property type="protein sequence ID" value="THG28510.1"/>
    <property type="molecule type" value="Genomic_DNA"/>
</dbReference>
<comment type="subcellular location">
    <subcellularLocation>
        <location evidence="1">Cell membrane</location>
        <topology evidence="1">Multi-pass membrane protein</topology>
    </subcellularLocation>
</comment>
<evidence type="ECO:0000256" key="1">
    <source>
        <dbReference type="ARBA" id="ARBA00004651"/>
    </source>
</evidence>
<evidence type="ECO:0008006" key="11">
    <source>
        <dbReference type="Google" id="ProtNLM"/>
    </source>
</evidence>
<keyword evidence="3" id="KW-0328">Glycosyltransferase</keyword>
<dbReference type="GO" id="GO:0005886">
    <property type="term" value="C:plasma membrane"/>
    <property type="evidence" value="ECO:0007669"/>
    <property type="project" value="UniProtKB-SubCell"/>
</dbReference>
<feature type="transmembrane region" description="Helical" evidence="8">
    <location>
        <begin position="107"/>
        <end position="124"/>
    </location>
</feature>
<gene>
    <name evidence="9" type="ORF">E6C64_16960</name>
</gene>
<keyword evidence="7 8" id="KW-0472">Membrane</keyword>
<feature type="transmembrane region" description="Helical" evidence="8">
    <location>
        <begin position="358"/>
        <end position="375"/>
    </location>
</feature>
<organism evidence="9 10">
    <name type="scientific">Naasia lichenicola</name>
    <dbReference type="NCBI Taxonomy" id="2565933"/>
    <lineage>
        <taxon>Bacteria</taxon>
        <taxon>Bacillati</taxon>
        <taxon>Actinomycetota</taxon>
        <taxon>Actinomycetes</taxon>
        <taxon>Micrococcales</taxon>
        <taxon>Microbacteriaceae</taxon>
        <taxon>Naasia</taxon>
    </lineage>
</organism>
<dbReference type="AlphaFoldDB" id="A0A4S4FEE4"/>
<feature type="transmembrane region" description="Helical" evidence="8">
    <location>
        <begin position="268"/>
        <end position="286"/>
    </location>
</feature>
<evidence type="ECO:0000256" key="8">
    <source>
        <dbReference type="SAM" id="Phobius"/>
    </source>
</evidence>
<accession>A0A4S4FEE4</accession>